<dbReference type="PANTHER" id="PTHR11439">
    <property type="entry name" value="GAG-POL-RELATED RETROTRANSPOSON"/>
    <property type="match status" value="1"/>
</dbReference>
<keyword evidence="3" id="KW-1185">Reference proteome</keyword>
<dbReference type="PANTHER" id="PTHR11439:SF524">
    <property type="entry name" value="RNA-DIRECTED DNA POLYMERASE, PROTEIN KINASE RLK-PELLE-DLSV FAMILY"/>
    <property type="match status" value="1"/>
</dbReference>
<protein>
    <submittedName>
        <fullName evidence="2">Ribonuclease H-like domain-containing protein</fullName>
    </submittedName>
</protein>
<evidence type="ECO:0000313" key="2">
    <source>
        <dbReference type="EMBL" id="GJS69101.1"/>
    </source>
</evidence>
<dbReference type="Proteomes" id="UP001151760">
    <property type="component" value="Unassembled WGS sequence"/>
</dbReference>
<evidence type="ECO:0000313" key="3">
    <source>
        <dbReference type="Proteomes" id="UP001151760"/>
    </source>
</evidence>
<reference evidence="2" key="2">
    <citation type="submission" date="2022-01" db="EMBL/GenBank/DDBJ databases">
        <authorList>
            <person name="Yamashiro T."/>
            <person name="Shiraishi A."/>
            <person name="Satake H."/>
            <person name="Nakayama K."/>
        </authorList>
    </citation>
    <scope>NUCLEOTIDE SEQUENCE</scope>
</reference>
<keyword evidence="1" id="KW-0472">Membrane</keyword>
<dbReference type="EMBL" id="BQNB010009838">
    <property type="protein sequence ID" value="GJS69101.1"/>
    <property type="molecule type" value="Genomic_DNA"/>
</dbReference>
<feature type="transmembrane region" description="Helical" evidence="1">
    <location>
        <begin position="257"/>
        <end position="289"/>
    </location>
</feature>
<evidence type="ECO:0000256" key="1">
    <source>
        <dbReference type="SAM" id="Phobius"/>
    </source>
</evidence>
<sequence>MYPISSVQRSLKSGNVSLALRMIFDTSVGSLLHFLLRANLSMNFCHRSVQLLMEPLGIRSNHPLAGPSNACWNILHHTIPAFSTIPLGLTLPKMSDMNPPVPLGLRPPLLLDSFFWDSTPSKVRRMDVIGVSALSLYCLMRASVIIFEEKTLQVLESYDDRNSTDILADVCGQKVEGVFFRISVTRDSKGMFLSQNKYALELLDRAHMATCNPTRTPVDTESKHGSDGDLVLENPTLQLSSDFFVMFVARWTLGSNFMLLVPVLSLLILMLIGLVAPLLGVLLYCVFLGDNLLSWSSKRQHTLSRSSVEAVYIGVSNAVAESAWLRILLRELRTLLLSATIVYYDTVCVLHVPSRCRYADIFSKGLPFALFEECRTSLSVRSSPAQTAEEC</sequence>
<gene>
    <name evidence="2" type="ORF">Tco_0701942</name>
</gene>
<keyword evidence="1" id="KW-0812">Transmembrane</keyword>
<accession>A0ABQ4XV82</accession>
<name>A0ABQ4XV82_9ASTR</name>
<organism evidence="2 3">
    <name type="scientific">Tanacetum coccineum</name>
    <dbReference type="NCBI Taxonomy" id="301880"/>
    <lineage>
        <taxon>Eukaryota</taxon>
        <taxon>Viridiplantae</taxon>
        <taxon>Streptophyta</taxon>
        <taxon>Embryophyta</taxon>
        <taxon>Tracheophyta</taxon>
        <taxon>Spermatophyta</taxon>
        <taxon>Magnoliopsida</taxon>
        <taxon>eudicotyledons</taxon>
        <taxon>Gunneridae</taxon>
        <taxon>Pentapetalae</taxon>
        <taxon>asterids</taxon>
        <taxon>campanulids</taxon>
        <taxon>Asterales</taxon>
        <taxon>Asteraceae</taxon>
        <taxon>Asteroideae</taxon>
        <taxon>Anthemideae</taxon>
        <taxon>Anthemidinae</taxon>
        <taxon>Tanacetum</taxon>
    </lineage>
</organism>
<proteinExistence type="predicted"/>
<keyword evidence="1" id="KW-1133">Transmembrane helix</keyword>
<reference evidence="2" key="1">
    <citation type="journal article" date="2022" name="Int. J. Mol. Sci.">
        <title>Draft Genome of Tanacetum Coccineum: Genomic Comparison of Closely Related Tanacetum-Family Plants.</title>
        <authorList>
            <person name="Yamashiro T."/>
            <person name="Shiraishi A."/>
            <person name="Nakayama K."/>
            <person name="Satake H."/>
        </authorList>
    </citation>
    <scope>NUCLEOTIDE SEQUENCE</scope>
</reference>
<comment type="caution">
    <text evidence="2">The sequence shown here is derived from an EMBL/GenBank/DDBJ whole genome shotgun (WGS) entry which is preliminary data.</text>
</comment>